<evidence type="ECO:0000313" key="2">
    <source>
        <dbReference type="Proteomes" id="UP000193920"/>
    </source>
</evidence>
<dbReference type="Pfam" id="PF08757">
    <property type="entry name" value="CotH"/>
    <property type="match status" value="1"/>
</dbReference>
<dbReference type="PANTHER" id="PTHR40050">
    <property type="entry name" value="INNER SPORE COAT PROTEIN H"/>
    <property type="match status" value="1"/>
</dbReference>
<dbReference type="STRING" id="1754190.A0A1Y2ARJ0"/>
<dbReference type="AlphaFoldDB" id="A0A1Y2ARJ0"/>
<gene>
    <name evidence="1" type="ORF">LY90DRAFT_112881</name>
</gene>
<evidence type="ECO:0000313" key="1">
    <source>
        <dbReference type="EMBL" id="ORY24930.1"/>
    </source>
</evidence>
<evidence type="ECO:0008006" key="3">
    <source>
        <dbReference type="Google" id="ProtNLM"/>
    </source>
</evidence>
<keyword evidence="2" id="KW-1185">Reference proteome</keyword>
<comment type="caution">
    <text evidence="1">The sequence shown here is derived from an EMBL/GenBank/DDBJ whole genome shotgun (WGS) entry which is preliminary data.</text>
</comment>
<organism evidence="1 2">
    <name type="scientific">Neocallimastix californiae</name>
    <dbReference type="NCBI Taxonomy" id="1754190"/>
    <lineage>
        <taxon>Eukaryota</taxon>
        <taxon>Fungi</taxon>
        <taxon>Fungi incertae sedis</taxon>
        <taxon>Chytridiomycota</taxon>
        <taxon>Chytridiomycota incertae sedis</taxon>
        <taxon>Neocallimastigomycetes</taxon>
        <taxon>Neocallimastigales</taxon>
        <taxon>Neocallimastigaceae</taxon>
        <taxon>Neocallimastix</taxon>
    </lineage>
</organism>
<dbReference type="PANTHER" id="PTHR40050:SF1">
    <property type="entry name" value="INNER SPORE COAT PROTEIN H"/>
    <property type="match status" value="1"/>
</dbReference>
<reference evidence="1 2" key="1">
    <citation type="submission" date="2016-08" db="EMBL/GenBank/DDBJ databases">
        <title>A Parts List for Fungal Cellulosomes Revealed by Comparative Genomics.</title>
        <authorList>
            <consortium name="DOE Joint Genome Institute"/>
            <person name="Haitjema C.H."/>
            <person name="Gilmore S.P."/>
            <person name="Henske J.K."/>
            <person name="Solomon K.V."/>
            <person name="De Groot R."/>
            <person name="Kuo A."/>
            <person name="Mondo S.J."/>
            <person name="Salamov A.A."/>
            <person name="Labutti K."/>
            <person name="Zhao Z."/>
            <person name="Chiniquy J."/>
            <person name="Barry K."/>
            <person name="Brewer H.M."/>
            <person name="Purvine S.O."/>
            <person name="Wright A.T."/>
            <person name="Boxma B."/>
            <person name="Van Alen T."/>
            <person name="Hackstein J.H."/>
            <person name="Baker S.E."/>
            <person name="Grigoriev I.V."/>
            <person name="O'Malley M.A."/>
        </authorList>
    </citation>
    <scope>NUCLEOTIDE SEQUENCE [LARGE SCALE GENOMIC DNA]</scope>
    <source>
        <strain evidence="1 2">G1</strain>
    </source>
</reference>
<accession>A0A1Y2ARJ0</accession>
<dbReference type="Proteomes" id="UP000193920">
    <property type="component" value="Unassembled WGS sequence"/>
</dbReference>
<dbReference type="OrthoDB" id="10267127at2759"/>
<sequence>MGLPVTQSTLCRLYINNNSYGLYELSDMYKKKFIRRFFNVQKNGDGYVYGSFYKGVSQTNEQDKNIPAYLYPDMEGANIAELYESIVPADPANPHAELNNLISWLNALPDNASKEEIESKFDVEMFLKFMVLEYLICHWDGYLGNGNNFFIYAEPNNGKYHFISYDFDSTLGKWCNSKEGNIDQYVTDVVDVEDRAYGNQPKREPLLYRKILKNPNIEPMFNEIVKETISGVFNIEALGPRIDYFHEFLKQDMYWDIDCLTNGSIKTKGFNKDKELPVKADIDKQFVEESPDTETLKAYIKYKSTKVGEIYGVTSKNTNNKFGTVGGKLMTIGKAKEENDKDSDKKNN</sequence>
<protein>
    <recommendedName>
        <fullName evidence="3">Coth-domain-containing protein</fullName>
    </recommendedName>
</protein>
<dbReference type="EMBL" id="MCOG01000217">
    <property type="protein sequence ID" value="ORY24930.1"/>
    <property type="molecule type" value="Genomic_DNA"/>
</dbReference>
<dbReference type="InterPro" id="IPR014867">
    <property type="entry name" value="Spore_coat_CotH_CotH2/3/7"/>
</dbReference>
<name>A0A1Y2ARJ0_9FUNG</name>
<proteinExistence type="predicted"/>